<proteinExistence type="predicted"/>
<dbReference type="EMBL" id="CALSDN010000002">
    <property type="protein sequence ID" value="CAH6719657.1"/>
    <property type="molecule type" value="Genomic_DNA"/>
</dbReference>
<comment type="caution">
    <text evidence="1">The sequence shown here is derived from an EMBL/GenBank/DDBJ whole genome shotgun (WGS) entry which is preliminary data.</text>
</comment>
<name>A0ACA9Y4S6_9ASCO</name>
<reference evidence="1" key="1">
    <citation type="submission" date="2022-06" db="EMBL/GenBank/DDBJ databases">
        <authorList>
            <person name="Legras J.-L."/>
            <person name="Devillers H."/>
            <person name="Grondin C."/>
        </authorList>
    </citation>
    <scope>NUCLEOTIDE SEQUENCE</scope>
    <source>
        <strain evidence="1">CLIB 1444</strain>
    </source>
</reference>
<gene>
    <name evidence="1" type="ORF">CLIB1444_02S13564</name>
</gene>
<protein>
    <submittedName>
        <fullName evidence="1">Exportin-T</fullName>
    </submittedName>
</protein>
<organism evidence="1 2">
    <name type="scientific">[Candida] jaroonii</name>
    <dbReference type="NCBI Taxonomy" id="467808"/>
    <lineage>
        <taxon>Eukaryota</taxon>
        <taxon>Fungi</taxon>
        <taxon>Dikarya</taxon>
        <taxon>Ascomycota</taxon>
        <taxon>Saccharomycotina</taxon>
        <taxon>Pichiomycetes</taxon>
        <taxon>Debaryomycetaceae</taxon>
        <taxon>Yamadazyma</taxon>
    </lineage>
</organism>
<dbReference type="Proteomes" id="UP001152531">
    <property type="component" value="Unassembled WGS sequence"/>
</dbReference>
<evidence type="ECO:0000313" key="1">
    <source>
        <dbReference type="EMBL" id="CAH6719657.1"/>
    </source>
</evidence>
<keyword evidence="2" id="KW-1185">Reference proteome</keyword>
<sequence>MEQQITQAVEIALNNSNKELHDQAIGYINTIKQTKEGYESCLNLLTTKVSEELRFFIFQVIEENLQNLSDQEIFTLNEILNNYYLEIIKSSSYLKNKYCEILSKIFCQVYLSQDDFLTKWLVKLDGADEDLIDIYLRLMISIHEEIADKLINRDNFINERNTYLKDKIRSNDMNLLIKSWSNIILKYKDNQENEKQKNNLNNALIIVGNYVQWMEISLFIENDMINSLTSLVNKENSQSCITIIEIISKKMNSDKKFQLLRLLDLSSFKPSDDIFFLENFAKLINTIGFEICIIMENTSNVMEYVYYLNTLWPLILEYLANEYDEISVQTFPFIQSFLTLCKKNNALVNENLLKNLLMALILKMKFEDDIKFTDDDLIEEFNEFRTKLKFFQDLIASIVPEVYFTIVPSIIHYCLMKDFGQFSDTEEIRTLTSKLSGGWEVFELGLYEFNNLFDSKETKASKDEILSNINLKLINLPLKFFENELIQINLFEILVKNYKSLDVSLKENHDMIYKYFELFEVIGLNNPIEKIKFRCWYQFLKFIKLIKPGLISDNIIIENLFKSLITNNLLTINIANLNINSTVNVDNVDDNIEENDSYFQNQLYIFEAIGLLISISNIADDFKVKLIDLVLSPVFKNLEDFIKIKQTNPLFNLKPLPLNVEINSLIIQCHHNLILIGTFIKGFNENSVSKEIIDKFHQCSKIILITMENFKNFRIIRESSRFSFARIIPLLNDLIINELNKLISIYLSNELNLIEFTDFMAFINQIIHNYNNENIYNMLNSLITPLVDKIFIFLTENFDSPDVNLLEKMFLNFLSTIVINHKTSILVTESNKVILPQIFDKIFANCYKDFDDLTINKLSITQLINFLSIFKDDKIVDAKDIFNSNASVEGINDYLYKNCINLSFELPFKFTNKLVINEISVLLKTMSKNESLVGVLDGYLTGKINNDLKSEFIGNLIKLDQKDFKAYFNQFVLNMKQSS</sequence>
<evidence type="ECO:0000313" key="2">
    <source>
        <dbReference type="Proteomes" id="UP001152531"/>
    </source>
</evidence>
<accession>A0ACA9Y4S6</accession>